<dbReference type="GO" id="GO:0005524">
    <property type="term" value="F:ATP binding"/>
    <property type="evidence" value="ECO:0007669"/>
    <property type="project" value="UniProtKB-KW"/>
</dbReference>
<keyword evidence="7 10" id="KW-0472">Membrane</keyword>
<dbReference type="EMBL" id="VYZN01000052">
    <property type="protein sequence ID" value="KAE9527565.1"/>
    <property type="molecule type" value="Genomic_DNA"/>
</dbReference>
<dbReference type="GO" id="GO:0007005">
    <property type="term" value="P:mitochondrion organization"/>
    <property type="evidence" value="ECO:0007669"/>
    <property type="project" value="TreeGrafter"/>
</dbReference>
<evidence type="ECO:0000256" key="9">
    <source>
        <dbReference type="SAM" id="MobiDB-lite"/>
    </source>
</evidence>
<evidence type="ECO:0000256" key="6">
    <source>
        <dbReference type="ARBA" id="ARBA00023128"/>
    </source>
</evidence>
<feature type="region of interest" description="Disordered" evidence="9">
    <location>
        <begin position="56"/>
        <end position="82"/>
    </location>
</feature>
<dbReference type="InterPro" id="IPR021911">
    <property type="entry name" value="ATAD3_N"/>
</dbReference>
<keyword evidence="4" id="KW-0067">ATP-binding</keyword>
<evidence type="ECO:0000256" key="10">
    <source>
        <dbReference type="SAM" id="Phobius"/>
    </source>
</evidence>
<dbReference type="PANTHER" id="PTHR23075:SF0">
    <property type="entry name" value="ATPASE FAMILY AAA DOMAIN-CONTAINING PROTEIN 3"/>
    <property type="match status" value="1"/>
</dbReference>
<feature type="coiled-coil region" evidence="8">
    <location>
        <begin position="89"/>
        <end position="156"/>
    </location>
</feature>
<keyword evidence="3" id="KW-0999">Mitochondrion inner membrane</keyword>
<evidence type="ECO:0000313" key="13">
    <source>
        <dbReference type="Proteomes" id="UP000475862"/>
    </source>
</evidence>
<reference evidence="12 13" key="1">
    <citation type="submission" date="2019-08" db="EMBL/GenBank/DDBJ databases">
        <title>The genome of the soybean aphid Biotype 1, its phylome, world population structure and adaptation to the North American continent.</title>
        <authorList>
            <person name="Giordano R."/>
            <person name="Donthu R.K."/>
            <person name="Hernandez A.G."/>
            <person name="Wright C.L."/>
            <person name="Zimin A.V."/>
        </authorList>
    </citation>
    <scope>NUCLEOTIDE SEQUENCE [LARGE SCALE GENOMIC DNA]</scope>
    <source>
        <tissue evidence="12">Whole aphids</tissue>
    </source>
</reference>
<evidence type="ECO:0000259" key="11">
    <source>
        <dbReference type="Pfam" id="PF12037"/>
    </source>
</evidence>
<evidence type="ECO:0000256" key="4">
    <source>
        <dbReference type="ARBA" id="ARBA00022840"/>
    </source>
</evidence>
<dbReference type="AlphaFoldDB" id="A0A6G0T9Y0"/>
<dbReference type="GO" id="GO:0008270">
    <property type="term" value="F:zinc ion binding"/>
    <property type="evidence" value="ECO:0007669"/>
    <property type="project" value="TreeGrafter"/>
</dbReference>
<keyword evidence="10" id="KW-0812">Transmembrane</keyword>
<keyword evidence="2" id="KW-0547">Nucleotide-binding</keyword>
<evidence type="ECO:0000256" key="2">
    <source>
        <dbReference type="ARBA" id="ARBA00022741"/>
    </source>
</evidence>
<dbReference type="Pfam" id="PF12037">
    <property type="entry name" value="ATAD3_N"/>
    <property type="match status" value="1"/>
</dbReference>
<proteinExistence type="predicted"/>
<dbReference type="GO" id="GO:0031966">
    <property type="term" value="C:mitochondrial membrane"/>
    <property type="evidence" value="ECO:0007669"/>
    <property type="project" value="UniProtKB-SubCell"/>
</dbReference>
<dbReference type="Proteomes" id="UP000475862">
    <property type="component" value="Unassembled WGS sequence"/>
</dbReference>
<keyword evidence="5 8" id="KW-0175">Coiled coil</keyword>
<organism evidence="12 13">
    <name type="scientific">Aphis glycines</name>
    <name type="common">Soybean aphid</name>
    <dbReference type="NCBI Taxonomy" id="307491"/>
    <lineage>
        <taxon>Eukaryota</taxon>
        <taxon>Metazoa</taxon>
        <taxon>Ecdysozoa</taxon>
        <taxon>Arthropoda</taxon>
        <taxon>Hexapoda</taxon>
        <taxon>Insecta</taxon>
        <taxon>Pterygota</taxon>
        <taxon>Neoptera</taxon>
        <taxon>Paraneoptera</taxon>
        <taxon>Hemiptera</taxon>
        <taxon>Sternorrhyncha</taxon>
        <taxon>Aphidomorpha</taxon>
        <taxon>Aphidoidea</taxon>
        <taxon>Aphididae</taxon>
        <taxon>Aphidini</taxon>
        <taxon>Aphis</taxon>
        <taxon>Aphis</taxon>
    </lineage>
</organism>
<dbReference type="OrthoDB" id="199596at2759"/>
<feature type="transmembrane region" description="Helical" evidence="10">
    <location>
        <begin position="30"/>
        <end position="49"/>
    </location>
</feature>
<evidence type="ECO:0000256" key="5">
    <source>
        <dbReference type="ARBA" id="ARBA00023054"/>
    </source>
</evidence>
<evidence type="ECO:0000313" key="12">
    <source>
        <dbReference type="EMBL" id="KAE9527565.1"/>
    </source>
</evidence>
<evidence type="ECO:0000256" key="7">
    <source>
        <dbReference type="ARBA" id="ARBA00023136"/>
    </source>
</evidence>
<dbReference type="PANTHER" id="PTHR23075">
    <property type="entry name" value="PUTATIVE ATP-ASE"/>
    <property type="match status" value="1"/>
</dbReference>
<gene>
    <name evidence="12" type="ORF">AGLY_012845</name>
</gene>
<comment type="subcellular location">
    <subcellularLocation>
        <location evidence="1">Mitochondrion membrane</location>
    </subcellularLocation>
</comment>
<keyword evidence="6" id="KW-0496">Mitochondrion</keyword>
<sequence length="228" mass="26731">MFSIYSNDMNYEVTIYREYMELRYYTLENLANLFFLGGWVIMSWIFGMGGGNNPETPNLENIDSVSDKKPSPPPSSSSGEAYKFDSSALERAAKAAKELEKSKHAKEALDLAKLQETTKQIEYQTKIKEYEIHLEQVRVEQKRVDAEERKKLLAEETKQHQLRSQYQDQLARKRYFDQFYKIDMLSIIITDSSLLPCQTTDLLWEREVLCIYGQRNEKYKMSHNPEPP</sequence>
<accession>A0A6G0T9Y0</accession>
<keyword evidence="10" id="KW-1133">Transmembrane helix</keyword>
<protein>
    <recommendedName>
        <fullName evidence="11">ATPase family AAA domain-containing protein</fullName>
    </recommendedName>
</protein>
<evidence type="ECO:0000256" key="1">
    <source>
        <dbReference type="ARBA" id="ARBA00004325"/>
    </source>
</evidence>
<feature type="domain" description="ATPase family AAA" evidence="11">
    <location>
        <begin position="68"/>
        <end position="178"/>
    </location>
</feature>
<evidence type="ECO:0000256" key="3">
    <source>
        <dbReference type="ARBA" id="ARBA00022792"/>
    </source>
</evidence>
<evidence type="ECO:0000256" key="8">
    <source>
        <dbReference type="SAM" id="Coils"/>
    </source>
</evidence>
<comment type="caution">
    <text evidence="12">The sequence shown here is derived from an EMBL/GenBank/DDBJ whole genome shotgun (WGS) entry which is preliminary data.</text>
</comment>
<keyword evidence="13" id="KW-1185">Reference proteome</keyword>
<name>A0A6G0T9Y0_APHGL</name>